<reference evidence="1 2" key="1">
    <citation type="journal article" date="2018" name="Nat. Ecol. Evol.">
        <title>Pezizomycetes genomes reveal the molecular basis of ectomycorrhizal truffle lifestyle.</title>
        <authorList>
            <person name="Murat C."/>
            <person name="Payen T."/>
            <person name="Noel B."/>
            <person name="Kuo A."/>
            <person name="Morin E."/>
            <person name="Chen J."/>
            <person name="Kohler A."/>
            <person name="Krizsan K."/>
            <person name="Balestrini R."/>
            <person name="Da Silva C."/>
            <person name="Montanini B."/>
            <person name="Hainaut M."/>
            <person name="Levati E."/>
            <person name="Barry K.W."/>
            <person name="Belfiori B."/>
            <person name="Cichocki N."/>
            <person name="Clum A."/>
            <person name="Dockter R.B."/>
            <person name="Fauchery L."/>
            <person name="Guy J."/>
            <person name="Iotti M."/>
            <person name="Le Tacon F."/>
            <person name="Lindquist E.A."/>
            <person name="Lipzen A."/>
            <person name="Malagnac F."/>
            <person name="Mello A."/>
            <person name="Molinier V."/>
            <person name="Miyauchi S."/>
            <person name="Poulain J."/>
            <person name="Riccioni C."/>
            <person name="Rubini A."/>
            <person name="Sitrit Y."/>
            <person name="Splivallo R."/>
            <person name="Traeger S."/>
            <person name="Wang M."/>
            <person name="Zifcakova L."/>
            <person name="Wipf D."/>
            <person name="Zambonelli A."/>
            <person name="Paolocci F."/>
            <person name="Nowrousian M."/>
            <person name="Ottonello S."/>
            <person name="Baldrian P."/>
            <person name="Spatafora J.W."/>
            <person name="Henrissat B."/>
            <person name="Nagy L.G."/>
            <person name="Aury J.M."/>
            <person name="Wincker P."/>
            <person name="Grigoriev I.V."/>
            <person name="Bonfante P."/>
            <person name="Martin F.M."/>
        </authorList>
    </citation>
    <scope>NUCLEOTIDE SEQUENCE [LARGE SCALE GENOMIC DNA]</scope>
    <source>
        <strain evidence="1 2">120613-1</strain>
    </source>
</reference>
<sequence>RMSVEWEFGKVMQYFTFLGFKYALKTGLSPIATWYFAGVLLTNFHTCCYSQTLQ</sequence>
<feature type="non-terminal residue" evidence="1">
    <location>
        <position position="1"/>
    </location>
</feature>
<evidence type="ECO:0000313" key="2">
    <source>
        <dbReference type="Proteomes" id="UP000276215"/>
    </source>
</evidence>
<organism evidence="1 2">
    <name type="scientific">Choiromyces venosus 120613-1</name>
    <dbReference type="NCBI Taxonomy" id="1336337"/>
    <lineage>
        <taxon>Eukaryota</taxon>
        <taxon>Fungi</taxon>
        <taxon>Dikarya</taxon>
        <taxon>Ascomycota</taxon>
        <taxon>Pezizomycotina</taxon>
        <taxon>Pezizomycetes</taxon>
        <taxon>Pezizales</taxon>
        <taxon>Tuberaceae</taxon>
        <taxon>Choiromyces</taxon>
    </lineage>
</organism>
<gene>
    <name evidence="1" type="ORF">L873DRAFT_1701911</name>
</gene>
<name>A0A3N4J7P3_9PEZI</name>
<proteinExistence type="predicted"/>
<protein>
    <recommendedName>
        <fullName evidence="3">DDE Tnp4 domain-containing protein</fullName>
    </recommendedName>
</protein>
<keyword evidence="2" id="KW-1185">Reference proteome</keyword>
<evidence type="ECO:0008006" key="3">
    <source>
        <dbReference type="Google" id="ProtNLM"/>
    </source>
</evidence>
<dbReference type="STRING" id="1336337.A0A3N4J7P3"/>
<dbReference type="Proteomes" id="UP000276215">
    <property type="component" value="Unassembled WGS sequence"/>
</dbReference>
<accession>A0A3N4J7P3</accession>
<dbReference type="AlphaFoldDB" id="A0A3N4J7P3"/>
<dbReference type="EMBL" id="ML120439">
    <property type="protein sequence ID" value="RPA94303.1"/>
    <property type="molecule type" value="Genomic_DNA"/>
</dbReference>
<dbReference type="OrthoDB" id="2283549at2759"/>
<evidence type="ECO:0000313" key="1">
    <source>
        <dbReference type="EMBL" id="RPA94303.1"/>
    </source>
</evidence>